<feature type="transmembrane region" description="Helical" evidence="1">
    <location>
        <begin position="6"/>
        <end position="27"/>
    </location>
</feature>
<dbReference type="WBParaSite" id="TMUE_1000004902.1">
    <property type="protein sequence ID" value="TMUE_1000004902.1"/>
    <property type="gene ID" value="WBGene00295010"/>
</dbReference>
<dbReference type="Proteomes" id="UP000046395">
    <property type="component" value="Unassembled WGS sequence"/>
</dbReference>
<keyword evidence="1" id="KW-0812">Transmembrane</keyword>
<name>A0A5S6QD87_TRIMR</name>
<sequence>MTVNISPILIFHTCIILIIAHIVIYGAPSEATKIQEEHPSERTVNESDSISEDDLFNFDQERTLMESVIEDAMETVMDVLSIIESNANSSDANITDCLSQRLNPSSE</sequence>
<proteinExistence type="predicted"/>
<evidence type="ECO:0000313" key="3">
    <source>
        <dbReference type="WBParaSite" id="TMUE_1000004902.1"/>
    </source>
</evidence>
<reference evidence="3" key="1">
    <citation type="submission" date="2019-12" db="UniProtKB">
        <authorList>
            <consortium name="WormBaseParasite"/>
        </authorList>
    </citation>
    <scope>IDENTIFICATION</scope>
</reference>
<accession>A0A5S6QD87</accession>
<keyword evidence="2" id="KW-1185">Reference proteome</keyword>
<evidence type="ECO:0000256" key="1">
    <source>
        <dbReference type="SAM" id="Phobius"/>
    </source>
</evidence>
<keyword evidence="1" id="KW-1133">Transmembrane helix</keyword>
<organism evidence="2 3">
    <name type="scientific">Trichuris muris</name>
    <name type="common">Mouse whipworm</name>
    <dbReference type="NCBI Taxonomy" id="70415"/>
    <lineage>
        <taxon>Eukaryota</taxon>
        <taxon>Metazoa</taxon>
        <taxon>Ecdysozoa</taxon>
        <taxon>Nematoda</taxon>
        <taxon>Enoplea</taxon>
        <taxon>Dorylaimia</taxon>
        <taxon>Trichinellida</taxon>
        <taxon>Trichuridae</taxon>
        <taxon>Trichuris</taxon>
    </lineage>
</organism>
<evidence type="ECO:0000313" key="2">
    <source>
        <dbReference type="Proteomes" id="UP000046395"/>
    </source>
</evidence>
<keyword evidence="1" id="KW-0472">Membrane</keyword>
<protein>
    <submittedName>
        <fullName evidence="3">Uncharacterized protein</fullName>
    </submittedName>
</protein>
<dbReference type="AlphaFoldDB" id="A0A5S6QD87"/>